<evidence type="ECO:0000256" key="2">
    <source>
        <dbReference type="SAM" id="Phobius"/>
    </source>
</evidence>
<keyword evidence="4" id="KW-1185">Reference proteome</keyword>
<evidence type="ECO:0000313" key="4">
    <source>
        <dbReference type="Proteomes" id="UP001156882"/>
    </source>
</evidence>
<evidence type="ECO:0000313" key="3">
    <source>
        <dbReference type="EMBL" id="GLS22860.1"/>
    </source>
</evidence>
<evidence type="ECO:0008006" key="5">
    <source>
        <dbReference type="Google" id="ProtNLM"/>
    </source>
</evidence>
<dbReference type="EMBL" id="BSPC01000066">
    <property type="protein sequence ID" value="GLS22860.1"/>
    <property type="molecule type" value="Genomic_DNA"/>
</dbReference>
<organism evidence="3 4">
    <name type="scientific">Labrys miyagiensis</name>
    <dbReference type="NCBI Taxonomy" id="346912"/>
    <lineage>
        <taxon>Bacteria</taxon>
        <taxon>Pseudomonadati</taxon>
        <taxon>Pseudomonadota</taxon>
        <taxon>Alphaproteobacteria</taxon>
        <taxon>Hyphomicrobiales</taxon>
        <taxon>Xanthobacteraceae</taxon>
        <taxon>Labrys</taxon>
    </lineage>
</organism>
<dbReference type="Pfam" id="PF00805">
    <property type="entry name" value="Pentapeptide"/>
    <property type="match status" value="2"/>
</dbReference>
<keyword evidence="2" id="KW-1133">Transmembrane helix</keyword>
<keyword evidence="2" id="KW-0812">Transmembrane</keyword>
<proteinExistence type="predicted"/>
<name>A0ABQ6CSW3_9HYPH</name>
<dbReference type="Proteomes" id="UP001156882">
    <property type="component" value="Unassembled WGS sequence"/>
</dbReference>
<accession>A0ABQ6CSW3</accession>
<keyword evidence="2" id="KW-0472">Membrane</keyword>
<dbReference type="InterPro" id="IPR001646">
    <property type="entry name" value="5peptide_repeat"/>
</dbReference>
<keyword evidence="1" id="KW-0677">Repeat</keyword>
<protein>
    <recommendedName>
        <fullName evidence="5">Pentapeptide repeat-containing protein</fullName>
    </recommendedName>
</protein>
<dbReference type="RefSeq" id="WP_284315811.1">
    <property type="nucleotide sequence ID" value="NZ_BSPC01000066.1"/>
</dbReference>
<dbReference type="PANTHER" id="PTHR47485:SF1">
    <property type="entry name" value="THYLAKOID LUMENAL 17.4 KDA PROTEIN, CHLOROPLASTIC"/>
    <property type="match status" value="1"/>
</dbReference>
<gene>
    <name evidence="3" type="ORF">GCM10007874_58800</name>
</gene>
<feature type="transmembrane region" description="Helical" evidence="2">
    <location>
        <begin position="45"/>
        <end position="65"/>
    </location>
</feature>
<evidence type="ECO:0000256" key="1">
    <source>
        <dbReference type="ARBA" id="ARBA00022737"/>
    </source>
</evidence>
<dbReference type="Gene3D" id="2.160.20.80">
    <property type="entry name" value="E3 ubiquitin-protein ligase SopA"/>
    <property type="match status" value="1"/>
</dbReference>
<comment type="caution">
    <text evidence="3">The sequence shown here is derived from an EMBL/GenBank/DDBJ whole genome shotgun (WGS) entry which is preliminary data.</text>
</comment>
<reference evidence="4" key="1">
    <citation type="journal article" date="2019" name="Int. J. Syst. Evol. Microbiol.">
        <title>The Global Catalogue of Microorganisms (GCM) 10K type strain sequencing project: providing services to taxonomists for standard genome sequencing and annotation.</title>
        <authorList>
            <consortium name="The Broad Institute Genomics Platform"/>
            <consortium name="The Broad Institute Genome Sequencing Center for Infectious Disease"/>
            <person name="Wu L."/>
            <person name="Ma J."/>
        </authorList>
    </citation>
    <scope>NUCLEOTIDE SEQUENCE [LARGE SCALE GENOMIC DNA]</scope>
    <source>
        <strain evidence="4">NBRC 101365</strain>
    </source>
</reference>
<dbReference type="PANTHER" id="PTHR47485">
    <property type="entry name" value="THYLAKOID LUMENAL 17.4 KDA PROTEIN, CHLOROPLASTIC"/>
    <property type="match status" value="1"/>
</dbReference>
<sequence length="303" mass="33414">MGDKPPPPGTFSSRINGRSKWFVAPLTIEWLTEWVVYWLSRWALIELIQLLGGLSIIWAGIYYMLSANERTQAAADQRKAKHFQAWQIINAANKASGEGGRLEALEDLASDSIPLGNLDLSGVDLSHFKITNGGFVGGNLTGVKLDDSCLAGTFISQTNLDKATFRHSDLSNTYIFEASLKGANMRGTVFRGTIFRRADLRGIMTNGTFQGVVSLRDTNVYGGADASTSWSPDFYQTAIDKGAVCISDDHGWKVYNQLLDRGDPDLPSFKPSDCTGPWNLEPYTREDEISGAPCTHEYLPFDR</sequence>
<dbReference type="SUPFAM" id="SSF141571">
    <property type="entry name" value="Pentapeptide repeat-like"/>
    <property type="match status" value="1"/>
</dbReference>